<accession>A0A6N7YMZ2</accession>
<evidence type="ECO:0000313" key="10">
    <source>
        <dbReference type="Proteomes" id="UP000440096"/>
    </source>
</evidence>
<dbReference type="InterPro" id="IPR000089">
    <property type="entry name" value="Biotin_lipoyl"/>
</dbReference>
<dbReference type="SUPFAM" id="SSF51230">
    <property type="entry name" value="Single hybrid motif"/>
    <property type="match status" value="1"/>
</dbReference>
<keyword evidence="3 6" id="KW-0808">Transferase</keyword>
<evidence type="ECO:0000256" key="2">
    <source>
        <dbReference type="ARBA" id="ARBA00007317"/>
    </source>
</evidence>
<dbReference type="InterPro" id="IPR050743">
    <property type="entry name" value="2-oxoacid_DH_E2_comp"/>
</dbReference>
<sequence>MTVTPFTVTMPELGESVTEGTVTRWLKQPGDHVEADEPLLEVSTDKVDTEIPSPVAGTVVKLLVKEDATVPVGGELALVGEAADVGAVGPEPVVVQPEPAEDIPPPVERASAPRAEAPQPAATSTGPVPGTVAPLTRLRRVIGERMVESLATSAQLTTVQEVNLGRVSALRARAKDEFRQRHGVGLSYLPFFAKAAIETLRAFPAFNATLTPDGQVVYHREIHLAVAVDTPRGLLVPVIRNADELSIAGLAKAIVDVAARTRTNTIGVDELNGGTFTITNIGSVDTLFDTPIINQPQVAILATGAVVRRPTVVTGADGEETIAIKPMCFLPLTYDHRLIDGADAGRFVAAMRKRLEEGAFEAELAL</sequence>
<feature type="domain" description="Lipoyl-binding" evidence="8">
    <location>
        <begin position="5"/>
        <end position="80"/>
    </location>
</feature>
<keyword evidence="4 6" id="KW-0450">Lipoyl</keyword>
<dbReference type="Proteomes" id="UP000440096">
    <property type="component" value="Unassembled WGS sequence"/>
</dbReference>
<gene>
    <name evidence="9" type="ORF">GKO32_10150</name>
</gene>
<dbReference type="InterPro" id="IPR003016">
    <property type="entry name" value="2-oxoA_DH_lipoyl-BS"/>
</dbReference>
<comment type="similarity">
    <text evidence="2 6">Belongs to the 2-oxoacid dehydrogenase family.</text>
</comment>
<proteinExistence type="inferred from homology"/>
<dbReference type="EMBL" id="WMBA01000011">
    <property type="protein sequence ID" value="MTD54335.1"/>
    <property type="molecule type" value="Genomic_DNA"/>
</dbReference>
<dbReference type="PANTHER" id="PTHR43178:SF5">
    <property type="entry name" value="LIPOAMIDE ACYLTRANSFERASE COMPONENT OF BRANCHED-CHAIN ALPHA-KETO ACID DEHYDROGENASE COMPLEX, MITOCHONDRIAL"/>
    <property type="match status" value="1"/>
</dbReference>
<dbReference type="InterPro" id="IPR011053">
    <property type="entry name" value="Single_hybrid_motif"/>
</dbReference>
<evidence type="ECO:0000256" key="4">
    <source>
        <dbReference type="ARBA" id="ARBA00022823"/>
    </source>
</evidence>
<comment type="cofactor">
    <cofactor evidence="1 6">
        <name>(R)-lipoate</name>
        <dbReference type="ChEBI" id="CHEBI:83088"/>
    </cofactor>
</comment>
<evidence type="ECO:0000259" key="8">
    <source>
        <dbReference type="PROSITE" id="PS50968"/>
    </source>
</evidence>
<dbReference type="OrthoDB" id="9805770at2"/>
<evidence type="ECO:0000256" key="6">
    <source>
        <dbReference type="RuleBase" id="RU003423"/>
    </source>
</evidence>
<dbReference type="Pfam" id="PF00364">
    <property type="entry name" value="Biotin_lipoyl"/>
    <property type="match status" value="1"/>
</dbReference>
<protein>
    <recommendedName>
        <fullName evidence="6">Dihydrolipoamide acetyltransferase component of pyruvate dehydrogenase complex</fullName>
        <ecNumber evidence="6">2.3.1.-</ecNumber>
    </recommendedName>
</protein>
<dbReference type="PANTHER" id="PTHR43178">
    <property type="entry name" value="DIHYDROLIPOAMIDE ACETYLTRANSFERASE COMPONENT OF PYRUVATE DEHYDROGENASE COMPLEX"/>
    <property type="match status" value="1"/>
</dbReference>
<keyword evidence="10" id="KW-1185">Reference proteome</keyword>
<keyword evidence="5 6" id="KW-0012">Acyltransferase</keyword>
<dbReference type="Gene3D" id="2.40.50.100">
    <property type="match status" value="1"/>
</dbReference>
<name>A0A6N7YMZ2_9PSEU</name>
<dbReference type="PROSITE" id="PS50968">
    <property type="entry name" value="BIOTINYL_LIPOYL"/>
    <property type="match status" value="1"/>
</dbReference>
<evidence type="ECO:0000256" key="7">
    <source>
        <dbReference type="SAM" id="MobiDB-lite"/>
    </source>
</evidence>
<evidence type="ECO:0000256" key="3">
    <source>
        <dbReference type="ARBA" id="ARBA00022679"/>
    </source>
</evidence>
<feature type="region of interest" description="Disordered" evidence="7">
    <location>
        <begin position="95"/>
        <end position="130"/>
    </location>
</feature>
<dbReference type="GO" id="GO:0005737">
    <property type="term" value="C:cytoplasm"/>
    <property type="evidence" value="ECO:0007669"/>
    <property type="project" value="TreeGrafter"/>
</dbReference>
<dbReference type="InterPro" id="IPR001078">
    <property type="entry name" value="2-oxoacid_DH_actylTfrase"/>
</dbReference>
<comment type="caution">
    <text evidence="9">The sequence shown here is derived from an EMBL/GenBank/DDBJ whole genome shotgun (WGS) entry which is preliminary data.</text>
</comment>
<dbReference type="PROSITE" id="PS00189">
    <property type="entry name" value="LIPOYL"/>
    <property type="match status" value="1"/>
</dbReference>
<evidence type="ECO:0000256" key="1">
    <source>
        <dbReference type="ARBA" id="ARBA00001938"/>
    </source>
</evidence>
<evidence type="ECO:0000256" key="5">
    <source>
        <dbReference type="ARBA" id="ARBA00023315"/>
    </source>
</evidence>
<dbReference type="SUPFAM" id="SSF52777">
    <property type="entry name" value="CoA-dependent acyltransferases"/>
    <property type="match status" value="1"/>
</dbReference>
<dbReference type="CDD" id="cd06849">
    <property type="entry name" value="lipoyl_domain"/>
    <property type="match status" value="1"/>
</dbReference>
<reference evidence="9 10" key="1">
    <citation type="submission" date="2019-11" db="EMBL/GenBank/DDBJ databases">
        <title>Draft genome of Amycolatopsis RM579.</title>
        <authorList>
            <person name="Duangmal K."/>
            <person name="Mingma R."/>
        </authorList>
    </citation>
    <scope>NUCLEOTIDE SEQUENCE [LARGE SCALE GENOMIC DNA]</scope>
    <source>
        <strain evidence="9 10">RM579</strain>
    </source>
</reference>
<dbReference type="Gene3D" id="3.30.559.10">
    <property type="entry name" value="Chloramphenicol acetyltransferase-like domain"/>
    <property type="match status" value="1"/>
</dbReference>
<dbReference type="RefSeq" id="WP_154756560.1">
    <property type="nucleotide sequence ID" value="NZ_WMBA01000011.1"/>
</dbReference>
<dbReference type="GO" id="GO:0031405">
    <property type="term" value="F:lipoic acid binding"/>
    <property type="evidence" value="ECO:0007669"/>
    <property type="project" value="TreeGrafter"/>
</dbReference>
<dbReference type="AlphaFoldDB" id="A0A6N7YMZ2"/>
<evidence type="ECO:0000313" key="9">
    <source>
        <dbReference type="EMBL" id="MTD54335.1"/>
    </source>
</evidence>
<dbReference type="GO" id="GO:0016407">
    <property type="term" value="F:acetyltransferase activity"/>
    <property type="evidence" value="ECO:0007669"/>
    <property type="project" value="TreeGrafter"/>
</dbReference>
<dbReference type="InterPro" id="IPR023213">
    <property type="entry name" value="CAT-like_dom_sf"/>
</dbReference>
<dbReference type="Pfam" id="PF00198">
    <property type="entry name" value="2-oxoacid_dh"/>
    <property type="match status" value="1"/>
</dbReference>
<organism evidence="9 10">
    <name type="scientific">Amycolatopsis pithecellobii</name>
    <dbReference type="NCBI Taxonomy" id="664692"/>
    <lineage>
        <taxon>Bacteria</taxon>
        <taxon>Bacillati</taxon>
        <taxon>Actinomycetota</taxon>
        <taxon>Actinomycetes</taxon>
        <taxon>Pseudonocardiales</taxon>
        <taxon>Pseudonocardiaceae</taxon>
        <taxon>Amycolatopsis</taxon>
    </lineage>
</organism>
<dbReference type="EC" id="2.3.1.-" evidence="6"/>